<keyword evidence="7" id="KW-0436">Ligase</keyword>
<dbReference type="Gene3D" id="3.30.300.30">
    <property type="match status" value="2"/>
</dbReference>
<dbReference type="SUPFAM" id="SSF52777">
    <property type="entry name" value="CoA-dependent acyltransferases"/>
    <property type="match status" value="2"/>
</dbReference>
<evidence type="ECO:0000256" key="11">
    <source>
        <dbReference type="SAM" id="MobiDB-lite"/>
    </source>
</evidence>
<dbReference type="NCBIfam" id="TIGR01733">
    <property type="entry name" value="AA-adenyl-dom"/>
    <property type="match status" value="1"/>
</dbReference>
<evidence type="ECO:0000259" key="12">
    <source>
        <dbReference type="PROSITE" id="PS50075"/>
    </source>
</evidence>
<dbReference type="EMBL" id="VCKW01000101">
    <property type="protein sequence ID" value="TMQ97408.1"/>
    <property type="molecule type" value="Genomic_DNA"/>
</dbReference>
<evidence type="ECO:0000256" key="10">
    <source>
        <dbReference type="ARBA" id="ARBA00033440"/>
    </source>
</evidence>
<evidence type="ECO:0000256" key="5">
    <source>
        <dbReference type="ARBA" id="ARBA00022450"/>
    </source>
</evidence>
<dbReference type="GO" id="GO:0016874">
    <property type="term" value="F:ligase activity"/>
    <property type="evidence" value="ECO:0007669"/>
    <property type="project" value="UniProtKB-KW"/>
</dbReference>
<proteinExistence type="inferred from homology"/>
<dbReference type="FunFam" id="3.30.559.30:FF:000006">
    <property type="entry name" value="Yersiniabactin polyketide/non-ribosomal peptide synthetase"/>
    <property type="match status" value="1"/>
</dbReference>
<dbReference type="CDD" id="cd05931">
    <property type="entry name" value="FAAL"/>
    <property type="match status" value="1"/>
</dbReference>
<dbReference type="PANTHER" id="PTHR45527">
    <property type="entry name" value="NONRIBOSOMAL PEPTIDE SYNTHETASE"/>
    <property type="match status" value="1"/>
</dbReference>
<dbReference type="Pfam" id="PF00881">
    <property type="entry name" value="Nitroreductase"/>
    <property type="match status" value="1"/>
</dbReference>
<sequence>MTRPLTMSPHRAIDLAEAARALADLDPDGIALRYAPDGRIAAALTRADLDRHARAVAAALQAAGIAPGDRVLLVTGPGTEFAAGFHGCLYAGACAVPCPPPRSARHRGRLASVAADAGAAAVLTTGGVRPILDRPEAGTEPDAIPALDVPILHIEDAADPGAWRPCDVRPGAPAFIQYTSGSTGAPKGVVITHENAVANIEMIVRAIGYGELDVGPSTVSWLPVHHDMGLVGCLLTPLFGGGTATVLPPEAFLQDPMCWLRLIGESGGPVSSAAPNFALDMCVDRLAPDRLDGLRLDHWHALICGAEPLRAATMDRFVRHMRPLGFRPERLLPAYGLAEATLLVTIDGHGPRTLRAGAADLEQGRLTAEPAGRHVDLVSCGAPPDGSHVAIVAPETGVRCPDGVVGEIWASGPHVTRGYWGGKPGPHAVLADDDEDRTWLRTGDLGVLRDGALYVTGRRKDLIILDGRNLHPQDVERAAERDSPAARPGLSAAFSVPVDGVERLVVVRALDPRIRTADGEAVAAAAERVRRAIIAELEVEPHAVVLVRAGEIKLTTSGKVRRREIRERYLSGRLRAVHVHSLAAEPAGDRSPGREALLRLAAGARPGAVEAWLRERAAALAHVAAWEIDPDLPLPACGLDSRRIALLRADILDATGVAVPARADSLRAVADAVVAGLDRPPRADPAALVPAPRDRHEPFPLTDMQHAYLVGRGPGQEYGGVAAHAYLEIDADGLDLARLEAAWRRVVGRHDMLRAVVTADGRQRVLPPPGSDAFDRFDLRGIPPEEARAVLDHEVASPYEGPMHRIAVSRLPDGGVRLHLGMDLLVADLWSLYVLSREWRLLYDDPDADLPEPDLGFRDWAIAERSPRPEDVRYWRDRVPQLPPAPQLPVTAWRPGEPARFTRRRHRIEPAPWKRLTEAARAHGVTPSAVLLAAYGTVLAAWSRSPRFTVNVTLFNRPAAHPGLANVVGDFTSVDPLEVDCAGPGRFADLALAVQRRLWEDLEHASYSGLQVMRDLARRDGATGRAILPCVFTSGLGLGDGEPPFGWLGRLVHGISQTPQVVLDHQVFEDGDGALLVWDAAGDHFPPGVLDATFAAYRDLLEALAAGGGRWDLPPRVPLPADQAEARARVNATAGPVPDGTLPDAVFARAAERPAAPAVIAADRTLAYGELAERADGLAADLADAGIGRGDVVAVSMPKGWRQIVAVLAVTRIGAAYLPVDPGLPEDRRRWLVDTAGAALVLRDVPDARTARSLSADDPPQPGDLAYILYTSGSTGTPKGVAVNHTAALNTCVDVAERLNLGPDDRVLGVSSLSFDLSVFDIFGVLGAGGALVLPDPERRADPAHWADLVYAHGVTLWNSVPALMELLADHIEHAGSKEPPLRHVLLSGDWIPVSLPDRLRALAPDAQVISLGGATEAGIWSIAHPIDQVDLESESIPYGTPLRNQWFEVLNERLEPCPTWVTGELYIGGTGLAEGYWRDPERTEAQFIVHPGTGHRLYRTGDLGCYLPDGAIRFLGRHDHQVKVGGHRVELGEIEHTLRAAPGVGEAVVIAHGDRHRRRLAGFVTRAMAAPVALPGEEEAALLDGDLDGVLLDPVERREFALARPGLRAVPGAEMIALPEVEAAPRRSSHRRFTAGPVALDALSRLLEGLRDGDRHAYGSAGGLYPVQVYLDVAEGGVADLPGGAYYHRADGHRLAPLSREAVPARPGFTSVNAALAAGAPFAIYLVAQSRAIRPLYGRLWRDFSLIEAGLIAQLLETAAPPAGLGLCQAGDARLTDAMRARFALDDGHELLHALVGGVPDTAPAPPGGPTRATLRRWLAERLPSALVPPTIVVLDRLPLTPIGKVDRRELARLAGEAAAAGEAPVPPATGLESAIVAEVAAELGLDGTGEHGGAHAAEPARISVTDGFFDLGLDSAMITRICARLRARLADMGAPGADLPLPLMFEAPSIRALAARLDGAADPAAAARAGRSRGAARRAARNPARNRRPAGAQREDGTR</sequence>
<dbReference type="PROSITE" id="PS00455">
    <property type="entry name" value="AMP_BINDING"/>
    <property type="match status" value="2"/>
</dbReference>
<dbReference type="InterPro" id="IPR020845">
    <property type="entry name" value="AMP-binding_CS"/>
</dbReference>
<dbReference type="PROSITE" id="PS50075">
    <property type="entry name" value="CARRIER"/>
    <property type="match status" value="1"/>
</dbReference>
<dbReference type="SUPFAM" id="SSF55469">
    <property type="entry name" value="FMN-dependent nitroreductase-like"/>
    <property type="match status" value="1"/>
</dbReference>
<organism evidence="13 14">
    <name type="scientific">Actinomadura soli</name>
    <dbReference type="NCBI Taxonomy" id="2508997"/>
    <lineage>
        <taxon>Bacteria</taxon>
        <taxon>Bacillati</taxon>
        <taxon>Actinomycetota</taxon>
        <taxon>Actinomycetes</taxon>
        <taxon>Streptosporangiales</taxon>
        <taxon>Thermomonosporaceae</taxon>
        <taxon>Actinomadura</taxon>
    </lineage>
</organism>
<evidence type="ECO:0000256" key="7">
    <source>
        <dbReference type="ARBA" id="ARBA00022598"/>
    </source>
</evidence>
<keyword evidence="8" id="KW-0276">Fatty acid metabolism</keyword>
<dbReference type="Gene3D" id="3.40.109.10">
    <property type="entry name" value="NADH Oxidase"/>
    <property type="match status" value="1"/>
</dbReference>
<dbReference type="InterPro" id="IPR000873">
    <property type="entry name" value="AMP-dep_synth/lig_dom"/>
</dbReference>
<dbReference type="RefSeq" id="WP_138646721.1">
    <property type="nucleotide sequence ID" value="NZ_VCKW01000101.1"/>
</dbReference>
<evidence type="ECO:0000256" key="6">
    <source>
        <dbReference type="ARBA" id="ARBA00022553"/>
    </source>
</evidence>
<dbReference type="FunFam" id="3.40.50.12780:FF:000013">
    <property type="entry name" value="Long-chain-fatty-acid--AMP ligase FadD32"/>
    <property type="match status" value="1"/>
</dbReference>
<dbReference type="InterPro" id="IPR009081">
    <property type="entry name" value="PP-bd_ACP"/>
</dbReference>
<dbReference type="SMART" id="SM00823">
    <property type="entry name" value="PKS_PP"/>
    <property type="match status" value="2"/>
</dbReference>
<dbReference type="InterPro" id="IPR045851">
    <property type="entry name" value="AMP-bd_C_sf"/>
</dbReference>
<dbReference type="SUPFAM" id="SSF56801">
    <property type="entry name" value="Acetyl-CoA synthetase-like"/>
    <property type="match status" value="2"/>
</dbReference>
<dbReference type="InterPro" id="IPR040097">
    <property type="entry name" value="FAAL/FAAC"/>
</dbReference>
<dbReference type="InterPro" id="IPR020806">
    <property type="entry name" value="PKS_PP-bd"/>
</dbReference>
<dbReference type="GO" id="GO:0031177">
    <property type="term" value="F:phosphopantetheine binding"/>
    <property type="evidence" value="ECO:0007669"/>
    <property type="project" value="InterPro"/>
</dbReference>
<dbReference type="GO" id="GO:0006631">
    <property type="term" value="P:fatty acid metabolic process"/>
    <property type="evidence" value="ECO:0007669"/>
    <property type="project" value="UniProtKB-KW"/>
</dbReference>
<dbReference type="FunFam" id="3.30.559.10:FF:000023">
    <property type="entry name" value="Non-ribosomal peptide synthetase"/>
    <property type="match status" value="1"/>
</dbReference>
<dbReference type="InterPro" id="IPR042099">
    <property type="entry name" value="ANL_N_sf"/>
</dbReference>
<evidence type="ECO:0000256" key="9">
    <source>
        <dbReference type="ARBA" id="ARBA00023098"/>
    </source>
</evidence>
<protein>
    <recommendedName>
        <fullName evidence="4">Phenyloxazoline synthase MbtB</fullName>
    </recommendedName>
    <alternativeName>
        <fullName evidence="10">Mycobactin synthetase protein B</fullName>
    </alternativeName>
</protein>
<keyword evidence="14" id="KW-1185">Reference proteome</keyword>
<evidence type="ECO:0000256" key="3">
    <source>
        <dbReference type="ARBA" id="ARBA00007380"/>
    </source>
</evidence>
<evidence type="ECO:0000256" key="4">
    <source>
        <dbReference type="ARBA" id="ARBA00016743"/>
    </source>
</evidence>
<gene>
    <name evidence="13" type="ORF">ETD83_20320</name>
</gene>
<dbReference type="Gene3D" id="3.40.50.12780">
    <property type="entry name" value="N-terminal domain of ligase-like"/>
    <property type="match status" value="2"/>
</dbReference>
<dbReference type="Pfam" id="PF00668">
    <property type="entry name" value="Condensation"/>
    <property type="match status" value="1"/>
</dbReference>
<dbReference type="InterPro" id="IPR010071">
    <property type="entry name" value="AA_adenyl_dom"/>
</dbReference>
<dbReference type="Gene3D" id="3.30.559.30">
    <property type="entry name" value="Nonribosomal peptide synthetase, condensation domain"/>
    <property type="match status" value="1"/>
</dbReference>
<dbReference type="GO" id="GO:0008610">
    <property type="term" value="P:lipid biosynthetic process"/>
    <property type="evidence" value="ECO:0007669"/>
    <property type="project" value="InterPro"/>
</dbReference>
<evidence type="ECO:0000256" key="2">
    <source>
        <dbReference type="ARBA" id="ARBA00005102"/>
    </source>
</evidence>
<dbReference type="PANTHER" id="PTHR45527:SF10">
    <property type="entry name" value="PYOCHELIN SYNTHASE PCHF"/>
    <property type="match status" value="1"/>
</dbReference>
<evidence type="ECO:0000256" key="8">
    <source>
        <dbReference type="ARBA" id="ARBA00022832"/>
    </source>
</evidence>
<dbReference type="Pfam" id="PF00550">
    <property type="entry name" value="PP-binding"/>
    <property type="match status" value="1"/>
</dbReference>
<name>A0A5C4J9Z1_9ACTN</name>
<dbReference type="InterPro" id="IPR000415">
    <property type="entry name" value="Nitroreductase-like"/>
</dbReference>
<dbReference type="GO" id="GO:0044550">
    <property type="term" value="P:secondary metabolite biosynthetic process"/>
    <property type="evidence" value="ECO:0007669"/>
    <property type="project" value="TreeGrafter"/>
</dbReference>
<keyword evidence="9" id="KW-0443">Lipid metabolism</keyword>
<dbReference type="CDD" id="cd02142">
    <property type="entry name" value="McbC_SagB-like_oxidoreductase"/>
    <property type="match status" value="1"/>
</dbReference>
<dbReference type="GO" id="GO:0043041">
    <property type="term" value="P:amino acid activation for nonribosomal peptide biosynthetic process"/>
    <property type="evidence" value="ECO:0007669"/>
    <property type="project" value="TreeGrafter"/>
</dbReference>
<dbReference type="Gene3D" id="1.10.1200.10">
    <property type="entry name" value="ACP-like"/>
    <property type="match status" value="2"/>
</dbReference>
<evidence type="ECO:0000313" key="13">
    <source>
        <dbReference type="EMBL" id="TMQ97408.1"/>
    </source>
</evidence>
<dbReference type="Gene3D" id="3.30.559.10">
    <property type="entry name" value="Chloramphenicol acetyltransferase-like domain"/>
    <property type="match status" value="1"/>
</dbReference>
<dbReference type="SUPFAM" id="SSF47336">
    <property type="entry name" value="ACP-like"/>
    <property type="match status" value="2"/>
</dbReference>
<dbReference type="OrthoDB" id="2472181at2"/>
<dbReference type="GO" id="GO:0005737">
    <property type="term" value="C:cytoplasm"/>
    <property type="evidence" value="ECO:0007669"/>
    <property type="project" value="TreeGrafter"/>
</dbReference>
<comment type="similarity">
    <text evidence="3">Belongs to the ATP-dependent AMP-binding enzyme family. MbtB subfamily.</text>
</comment>
<keyword evidence="5" id="KW-0596">Phosphopantetheine</keyword>
<dbReference type="Pfam" id="PF00501">
    <property type="entry name" value="AMP-binding"/>
    <property type="match status" value="2"/>
</dbReference>
<dbReference type="CDD" id="cd19535">
    <property type="entry name" value="Cyc_NRPS"/>
    <property type="match status" value="1"/>
</dbReference>
<dbReference type="InterPro" id="IPR057737">
    <property type="entry name" value="Condensation_MtbB-like"/>
</dbReference>
<evidence type="ECO:0000313" key="14">
    <source>
        <dbReference type="Proteomes" id="UP000309174"/>
    </source>
</evidence>
<keyword evidence="6" id="KW-0597">Phosphoprotein</keyword>
<feature type="compositionally biased region" description="Basic residues" evidence="11">
    <location>
        <begin position="1972"/>
        <end position="1990"/>
    </location>
</feature>
<feature type="domain" description="Carrier" evidence="12">
    <location>
        <begin position="1868"/>
        <end position="1963"/>
    </location>
</feature>
<dbReference type="InterPro" id="IPR029479">
    <property type="entry name" value="Nitroreductase"/>
</dbReference>
<dbReference type="GO" id="GO:0071766">
    <property type="term" value="P:Actinobacterium-type cell wall biogenesis"/>
    <property type="evidence" value="ECO:0007669"/>
    <property type="project" value="UniProtKB-ARBA"/>
</dbReference>
<dbReference type="FunFam" id="3.40.50.12780:FF:000012">
    <property type="entry name" value="Non-ribosomal peptide synthetase"/>
    <property type="match status" value="1"/>
</dbReference>
<accession>A0A5C4J9Z1</accession>
<dbReference type="GO" id="GO:0016491">
    <property type="term" value="F:oxidoreductase activity"/>
    <property type="evidence" value="ECO:0007669"/>
    <property type="project" value="InterPro"/>
</dbReference>
<comment type="pathway">
    <text evidence="2">Siderophore biosynthesis; mycobactin biosynthesis.</text>
</comment>
<dbReference type="Proteomes" id="UP000309174">
    <property type="component" value="Unassembled WGS sequence"/>
</dbReference>
<dbReference type="InterPro" id="IPR023213">
    <property type="entry name" value="CAT-like_dom_sf"/>
</dbReference>
<feature type="region of interest" description="Disordered" evidence="11">
    <location>
        <begin position="1966"/>
        <end position="2001"/>
    </location>
</feature>
<evidence type="ECO:0000256" key="1">
    <source>
        <dbReference type="ARBA" id="ARBA00001957"/>
    </source>
</evidence>
<comment type="cofactor">
    <cofactor evidence="1">
        <name>pantetheine 4'-phosphate</name>
        <dbReference type="ChEBI" id="CHEBI:47942"/>
    </cofactor>
</comment>
<reference evidence="13 14" key="1">
    <citation type="submission" date="2019-05" db="EMBL/GenBank/DDBJ databases">
        <title>Draft genome sequence of Actinomadura sp. 14C53.</title>
        <authorList>
            <person name="Saricaoglu S."/>
            <person name="Isik K."/>
        </authorList>
    </citation>
    <scope>NUCLEOTIDE SEQUENCE [LARGE SCALE GENOMIC DNA]</scope>
    <source>
        <strain evidence="13 14">14C53</strain>
    </source>
</reference>
<comment type="caution">
    <text evidence="13">The sequence shown here is derived from an EMBL/GenBank/DDBJ whole genome shotgun (WGS) entry which is preliminary data.</text>
</comment>
<dbReference type="InterPro" id="IPR036736">
    <property type="entry name" value="ACP-like_sf"/>
</dbReference>
<dbReference type="InterPro" id="IPR001242">
    <property type="entry name" value="Condensation_dom"/>
</dbReference>